<dbReference type="InterPro" id="IPR005646">
    <property type="entry name" value="FapA"/>
</dbReference>
<dbReference type="EMBL" id="FPJW01000001">
    <property type="protein sequence ID" value="SFW98335.1"/>
    <property type="molecule type" value="Genomic_DNA"/>
</dbReference>
<feature type="domain" description="Flagellar Assembly Protein A N-terminal region" evidence="2">
    <location>
        <begin position="96"/>
        <end position="276"/>
    </location>
</feature>
<sequence>MEPLSEELMLSIPTPEELGLTFRVDEENGDFYVTYAPSGLALPVDPEHFPHIVELAGFSAAEHPIEASALATLLEAMRRGQPTDLRLGGSVDARVEVFASPNQMLAGVVVYPPLGKGLDLTREALDFSLKQSKIVRGILDESLKDLTDPATCKHLRETGKPICMVVAYGEPAYDGEDAWLETLLDEITDRRPQINEEGHVDFLELGDFPHVDADQVLVRRHPPTQGKSGWTVTGRTLKGRNGKDLVLKPKDDTVKLAPGDNDLLLSAVSGMPVVHEKGAHIEQVLKLEEVGLKSGHVRFDGSVHIKGNVNPGMKVEVTGDVKVGGLVEAAFIKAGGMIEVGGGIIGRKRSENGRNAPDEEKTGKIDDAFLEAGSIIKARFIQEAQVVAGQEVVVQKQILHSQIKAGIKIHMPGKGAIVGGVAEARELIDVAVTGAPANMPTVLRVGDTRDIKADIAMVNNQLKQLDVQKNQLMDVVAKIKKLRKPITEEKKQQIIKARDSLQQKEVRLNEELARLNAELNQLKSSRIQVRKTCYPGTQIEIDEASFSPRNDLGKVTFFLRDNDIHMR</sequence>
<protein>
    <recommendedName>
        <fullName evidence="2">Flagellar Assembly Protein A N-terminal region domain-containing protein</fullName>
    </recommendedName>
</protein>
<keyword evidence="1" id="KW-0175">Coiled coil</keyword>
<reference evidence="3 4" key="1">
    <citation type="submission" date="2016-11" db="EMBL/GenBank/DDBJ databases">
        <authorList>
            <person name="Jaros S."/>
            <person name="Januszkiewicz K."/>
            <person name="Wedrychowicz H."/>
        </authorList>
    </citation>
    <scope>NUCLEOTIDE SEQUENCE [LARGE SCALE GENOMIC DNA]</scope>
    <source>
        <strain evidence="3 4">DSM 21637</strain>
    </source>
</reference>
<evidence type="ECO:0000256" key="1">
    <source>
        <dbReference type="SAM" id="Coils"/>
    </source>
</evidence>
<dbReference type="PANTHER" id="PTHR38032:SF1">
    <property type="entry name" value="RNA-BINDING PROTEIN KHPB N-TERMINAL DOMAIN-CONTAINING PROTEIN"/>
    <property type="match status" value="1"/>
</dbReference>
<evidence type="ECO:0000313" key="3">
    <source>
        <dbReference type="EMBL" id="SFW98335.1"/>
    </source>
</evidence>
<dbReference type="STRING" id="1122209.SAMN02745752_00066"/>
<accession>A0A1K1TCH2</accession>
<name>A0A1K1TCH2_9GAMM</name>
<dbReference type="Proteomes" id="UP000182350">
    <property type="component" value="Unassembled WGS sequence"/>
</dbReference>
<organism evidence="3 4">
    <name type="scientific">Marinospirillum alkaliphilum DSM 21637</name>
    <dbReference type="NCBI Taxonomy" id="1122209"/>
    <lineage>
        <taxon>Bacteria</taxon>
        <taxon>Pseudomonadati</taxon>
        <taxon>Pseudomonadota</taxon>
        <taxon>Gammaproteobacteria</taxon>
        <taxon>Oceanospirillales</taxon>
        <taxon>Oceanospirillaceae</taxon>
        <taxon>Marinospirillum</taxon>
    </lineage>
</organism>
<dbReference type="InterPro" id="IPR046865">
    <property type="entry name" value="FapA_b_solenoid"/>
</dbReference>
<evidence type="ECO:0000259" key="2">
    <source>
        <dbReference type="Pfam" id="PF20250"/>
    </source>
</evidence>
<dbReference type="PANTHER" id="PTHR38032">
    <property type="entry name" value="POLYMERASE-RELATED"/>
    <property type="match status" value="1"/>
</dbReference>
<dbReference type="InterPro" id="IPR046866">
    <property type="entry name" value="FapA_N"/>
</dbReference>
<gene>
    <name evidence="3" type="ORF">SAMN02745752_00066</name>
</gene>
<proteinExistence type="predicted"/>
<keyword evidence="4" id="KW-1185">Reference proteome</keyword>
<evidence type="ECO:0000313" key="4">
    <source>
        <dbReference type="Proteomes" id="UP000182350"/>
    </source>
</evidence>
<feature type="coiled-coil region" evidence="1">
    <location>
        <begin position="455"/>
        <end position="532"/>
    </location>
</feature>
<dbReference type="AlphaFoldDB" id="A0A1K1TCH2"/>
<dbReference type="Pfam" id="PF20250">
    <property type="entry name" value="FapA_N"/>
    <property type="match status" value="1"/>
</dbReference>
<dbReference type="RefSeq" id="WP_072324338.1">
    <property type="nucleotide sequence ID" value="NZ_FPJW01000001.1"/>
</dbReference>
<dbReference type="Pfam" id="PF03961">
    <property type="entry name" value="FapA"/>
    <property type="match status" value="1"/>
</dbReference>